<reference evidence="1" key="1">
    <citation type="submission" date="2014-12" db="EMBL/GenBank/DDBJ databases">
        <title>Insight into the proteome of Arion vulgaris.</title>
        <authorList>
            <person name="Aradska J."/>
            <person name="Bulat T."/>
            <person name="Smidak R."/>
            <person name="Sarate P."/>
            <person name="Gangsoo J."/>
            <person name="Sialana F."/>
            <person name="Bilban M."/>
            <person name="Lubec G."/>
        </authorList>
    </citation>
    <scope>NUCLEOTIDE SEQUENCE</scope>
    <source>
        <tissue evidence="1">Skin</tissue>
    </source>
</reference>
<evidence type="ECO:0000313" key="1">
    <source>
        <dbReference type="EMBL" id="CEK55827.1"/>
    </source>
</evidence>
<dbReference type="AlphaFoldDB" id="A0A0B6YI01"/>
<protein>
    <submittedName>
        <fullName evidence="1">Uncharacterized protein</fullName>
    </submittedName>
</protein>
<feature type="non-terminal residue" evidence="1">
    <location>
        <position position="1"/>
    </location>
</feature>
<proteinExistence type="predicted"/>
<accession>A0A0B6YI01</accession>
<feature type="non-terminal residue" evidence="1">
    <location>
        <position position="69"/>
    </location>
</feature>
<gene>
    <name evidence="1" type="primary">ORF26139</name>
</gene>
<organism evidence="1">
    <name type="scientific">Arion vulgaris</name>
    <dbReference type="NCBI Taxonomy" id="1028688"/>
    <lineage>
        <taxon>Eukaryota</taxon>
        <taxon>Metazoa</taxon>
        <taxon>Spiralia</taxon>
        <taxon>Lophotrochozoa</taxon>
        <taxon>Mollusca</taxon>
        <taxon>Gastropoda</taxon>
        <taxon>Heterobranchia</taxon>
        <taxon>Euthyneura</taxon>
        <taxon>Panpulmonata</taxon>
        <taxon>Eupulmonata</taxon>
        <taxon>Stylommatophora</taxon>
        <taxon>Helicina</taxon>
        <taxon>Arionoidea</taxon>
        <taxon>Arionidae</taxon>
        <taxon>Arion</taxon>
    </lineage>
</organism>
<name>A0A0B6YI01_9EUPU</name>
<dbReference type="EMBL" id="HACG01008962">
    <property type="protein sequence ID" value="CEK55827.1"/>
    <property type="molecule type" value="Transcribed_RNA"/>
</dbReference>
<sequence length="69" mass="7948">HYQGGQQKNPLKLLSLPQRQPDCLAMIKGDREEMTYSLQYMEENKPPRTPLSVYSKATSSCEDFIRSRG</sequence>